<dbReference type="Proteomes" id="UP001302349">
    <property type="component" value="Chromosome"/>
</dbReference>
<dbReference type="RefSeq" id="WP_317491435.1">
    <property type="nucleotide sequence ID" value="NZ_CP136051.1"/>
</dbReference>
<sequence>MVKRIFWLLLFLLPLAGQASSILIPMDAMQRNHLKAYGIAYLSLQNEIPINWLLNYRGGSFLFPYNPLVENECSIRGVSFEVISDGETALLMKEIESPRVNMNSVKMEKEPRIAVYSPKNDMVEDNTDAVITALDYAEIPYTLIYDTEVLSDSLLHFDWLHLHHEDFTGQFGRHLRRSSSQIEAKIQEATAASFGYSKVSDMKLAVAKKIEGFTLTGGYLFAMCSGAETFDIALAAEGIDIVESMYDGDGMDPQAQQKLDFSKTFAFTNFILDPPNSRRFSNINTSEGRRYYYDESSGYFSLFDFSAKWDIVPSLLTQNHTAIVKSFFGQTTAFAASTVKSDVLILGENSGDGEVRYIYGEMGYGHWTFYSGHDPERSPGGWREQTNLDLYPNSPGYRLILNNVLFPSAQKKKQKT</sequence>
<keyword evidence="2" id="KW-1185">Reference proteome</keyword>
<evidence type="ECO:0000313" key="1">
    <source>
        <dbReference type="EMBL" id="WOK08803.1"/>
    </source>
</evidence>
<organism evidence="1 2">
    <name type="scientific">Imperialibacter roseus</name>
    <dbReference type="NCBI Taxonomy" id="1324217"/>
    <lineage>
        <taxon>Bacteria</taxon>
        <taxon>Pseudomonadati</taxon>
        <taxon>Bacteroidota</taxon>
        <taxon>Cytophagia</taxon>
        <taxon>Cytophagales</taxon>
        <taxon>Flammeovirgaceae</taxon>
        <taxon>Imperialibacter</taxon>
    </lineage>
</organism>
<dbReference type="EMBL" id="CP136051">
    <property type="protein sequence ID" value="WOK08803.1"/>
    <property type="molecule type" value="Genomic_DNA"/>
</dbReference>
<reference evidence="1 2" key="1">
    <citation type="journal article" date="2023" name="Microbiol. Resour. Announc.">
        <title>Complete Genome Sequence of Imperialibacter roseus strain P4T.</title>
        <authorList>
            <person name="Tizabi D.R."/>
            <person name="Bachvaroff T."/>
            <person name="Hill R.T."/>
        </authorList>
    </citation>
    <scope>NUCLEOTIDE SEQUENCE [LARGE SCALE GENOMIC DNA]</scope>
    <source>
        <strain evidence="1 2">P4T</strain>
    </source>
</reference>
<name>A0ABZ0IUT2_9BACT</name>
<proteinExistence type="predicted"/>
<gene>
    <name evidence="1" type="ORF">RT717_09165</name>
</gene>
<protein>
    <submittedName>
        <fullName evidence="1">Asparagine synthetase B</fullName>
    </submittedName>
</protein>
<accession>A0ABZ0IUT2</accession>
<evidence type="ECO:0000313" key="2">
    <source>
        <dbReference type="Proteomes" id="UP001302349"/>
    </source>
</evidence>